<protein>
    <submittedName>
        <fullName evidence="1">Uncharacterized protein</fullName>
    </submittedName>
</protein>
<reference evidence="1" key="1">
    <citation type="submission" date="2016-10" db="EMBL/GenBank/DDBJ databases">
        <authorList>
            <person name="de Groot N.N."/>
        </authorList>
    </citation>
    <scope>NUCLEOTIDE SEQUENCE</scope>
</reference>
<name>A0A1W1E859_9ZZZZ</name>
<accession>A0A1W1E859</accession>
<gene>
    <name evidence="1" type="ORF">MNB_SV-4-1225</name>
</gene>
<proteinExistence type="predicted"/>
<dbReference type="EMBL" id="FPIB01000010">
    <property type="protein sequence ID" value="SFV90110.1"/>
    <property type="molecule type" value="Genomic_DNA"/>
</dbReference>
<dbReference type="AlphaFoldDB" id="A0A1W1E859"/>
<evidence type="ECO:0000313" key="1">
    <source>
        <dbReference type="EMBL" id="SFV90110.1"/>
    </source>
</evidence>
<sequence length="300" mass="34665">MKTVIYLLFAAILLQANDFNASVLNSAYVSSWDNVNETLQRFIIKHDNKIKEKYFPLVDQPVLIENSYEGKAEPQTPKPAYTRDDLKILMTYTKYLIDQNRTQEIPEIYTRVISGLNNTDNNAYVTTFKIAMGNITLKSLKHDLDYLTPKEKSELLTHIPGLLRCKIEDFDAAVYDLFKTDIELAQSSLAQKFPKKRASRIVSILEKKVFDFYYHLFALKNVETQKSFMAKAIKEKNDFSKKLSRQLRKQPLSGDAIQKLSDETIADTLFYSAFLTDFIGSREACKKVIKRNQKVLQMLK</sequence>
<organism evidence="1">
    <name type="scientific">hydrothermal vent metagenome</name>
    <dbReference type="NCBI Taxonomy" id="652676"/>
    <lineage>
        <taxon>unclassified sequences</taxon>
        <taxon>metagenomes</taxon>
        <taxon>ecological metagenomes</taxon>
    </lineage>
</organism>